<reference evidence="1 2" key="1">
    <citation type="submission" date="2018-11" db="EMBL/GenBank/DDBJ databases">
        <title>Complete genome sequence of Paenibacillus baekrokdamisoli strain KCTC 33723.</title>
        <authorList>
            <person name="Kang S.W."/>
            <person name="Lee K.C."/>
            <person name="Kim K.K."/>
            <person name="Kim J.S."/>
            <person name="Kim D.S."/>
            <person name="Ko S.H."/>
            <person name="Yang S.H."/>
            <person name="Lee J.S."/>
        </authorList>
    </citation>
    <scope>NUCLEOTIDE SEQUENCE [LARGE SCALE GENOMIC DNA]</scope>
    <source>
        <strain evidence="1 2">KCTC 33723</strain>
    </source>
</reference>
<dbReference type="EMBL" id="AP019308">
    <property type="protein sequence ID" value="BBH24147.1"/>
    <property type="molecule type" value="Genomic_DNA"/>
</dbReference>
<sequence length="50" mass="5735">MQELVGQCKTCNKHIFCQDGFINGVVLEDKSLLCFDCYDKEQGRTFQATE</sequence>
<organism evidence="1 2">
    <name type="scientific">Paenibacillus baekrokdamisoli</name>
    <dbReference type="NCBI Taxonomy" id="1712516"/>
    <lineage>
        <taxon>Bacteria</taxon>
        <taxon>Bacillati</taxon>
        <taxon>Bacillota</taxon>
        <taxon>Bacilli</taxon>
        <taxon>Bacillales</taxon>
        <taxon>Paenibacillaceae</taxon>
        <taxon>Paenibacillus</taxon>
    </lineage>
</organism>
<proteinExistence type="predicted"/>
<name>A0A3G9IYZ2_9BACL</name>
<evidence type="ECO:0000313" key="2">
    <source>
        <dbReference type="Proteomes" id="UP000275368"/>
    </source>
</evidence>
<gene>
    <name evidence="1" type="ORF">Back11_54920</name>
</gene>
<keyword evidence="2" id="KW-1185">Reference proteome</keyword>
<protein>
    <submittedName>
        <fullName evidence="1">Uncharacterized protein</fullName>
    </submittedName>
</protein>
<evidence type="ECO:0000313" key="1">
    <source>
        <dbReference type="EMBL" id="BBH24147.1"/>
    </source>
</evidence>
<accession>A0A3G9IYZ2</accession>
<dbReference type="KEGG" id="pbk:Back11_54920"/>
<dbReference type="Proteomes" id="UP000275368">
    <property type="component" value="Chromosome"/>
</dbReference>
<dbReference type="AlphaFoldDB" id="A0A3G9IYZ2"/>